<dbReference type="EMBL" id="JH687400">
    <property type="protein sequence ID" value="EIM79924.1"/>
    <property type="molecule type" value="Genomic_DNA"/>
</dbReference>
<dbReference type="OrthoDB" id="3219336at2759"/>
<proteinExistence type="predicted"/>
<organism evidence="2 3">
    <name type="scientific">Stereum hirsutum (strain FP-91666)</name>
    <name type="common">White-rot fungus</name>
    <dbReference type="NCBI Taxonomy" id="721885"/>
    <lineage>
        <taxon>Eukaryota</taxon>
        <taxon>Fungi</taxon>
        <taxon>Dikarya</taxon>
        <taxon>Basidiomycota</taxon>
        <taxon>Agaricomycotina</taxon>
        <taxon>Agaricomycetes</taxon>
        <taxon>Russulales</taxon>
        <taxon>Stereaceae</taxon>
        <taxon>Stereum</taxon>
    </lineage>
</organism>
<reference evidence="3" key="1">
    <citation type="journal article" date="2012" name="Science">
        <title>The Paleozoic origin of enzymatic lignin decomposition reconstructed from 31 fungal genomes.</title>
        <authorList>
            <person name="Floudas D."/>
            <person name="Binder M."/>
            <person name="Riley R."/>
            <person name="Barry K."/>
            <person name="Blanchette R.A."/>
            <person name="Henrissat B."/>
            <person name="Martinez A.T."/>
            <person name="Otillar R."/>
            <person name="Spatafora J.W."/>
            <person name="Yadav J.S."/>
            <person name="Aerts A."/>
            <person name="Benoit I."/>
            <person name="Boyd A."/>
            <person name="Carlson A."/>
            <person name="Copeland A."/>
            <person name="Coutinho P.M."/>
            <person name="de Vries R.P."/>
            <person name="Ferreira P."/>
            <person name="Findley K."/>
            <person name="Foster B."/>
            <person name="Gaskell J."/>
            <person name="Glotzer D."/>
            <person name="Gorecki P."/>
            <person name="Heitman J."/>
            <person name="Hesse C."/>
            <person name="Hori C."/>
            <person name="Igarashi K."/>
            <person name="Jurgens J.A."/>
            <person name="Kallen N."/>
            <person name="Kersten P."/>
            <person name="Kohler A."/>
            <person name="Kuees U."/>
            <person name="Kumar T.K.A."/>
            <person name="Kuo A."/>
            <person name="LaButti K."/>
            <person name="Larrondo L.F."/>
            <person name="Lindquist E."/>
            <person name="Ling A."/>
            <person name="Lombard V."/>
            <person name="Lucas S."/>
            <person name="Lundell T."/>
            <person name="Martin R."/>
            <person name="McLaughlin D.J."/>
            <person name="Morgenstern I."/>
            <person name="Morin E."/>
            <person name="Murat C."/>
            <person name="Nagy L.G."/>
            <person name="Nolan M."/>
            <person name="Ohm R.A."/>
            <person name="Patyshakuliyeva A."/>
            <person name="Rokas A."/>
            <person name="Ruiz-Duenas F.J."/>
            <person name="Sabat G."/>
            <person name="Salamov A."/>
            <person name="Samejima M."/>
            <person name="Schmutz J."/>
            <person name="Slot J.C."/>
            <person name="St John F."/>
            <person name="Stenlid J."/>
            <person name="Sun H."/>
            <person name="Sun S."/>
            <person name="Syed K."/>
            <person name="Tsang A."/>
            <person name="Wiebenga A."/>
            <person name="Young D."/>
            <person name="Pisabarro A."/>
            <person name="Eastwood D.C."/>
            <person name="Martin F."/>
            <person name="Cullen D."/>
            <person name="Grigoriev I.V."/>
            <person name="Hibbett D.S."/>
        </authorList>
    </citation>
    <scope>NUCLEOTIDE SEQUENCE [LARGE SCALE GENOMIC DNA]</scope>
    <source>
        <strain evidence="3">FP-91666</strain>
    </source>
</reference>
<dbReference type="Proteomes" id="UP000053927">
    <property type="component" value="Unassembled WGS sequence"/>
</dbReference>
<dbReference type="GeneID" id="18797727"/>
<sequence length="106" mass="11545">MLPAHMRVAINIPENRTLWTLINGGVGFGVGAGPKFSCPTCRMDVKTRPVECFRIKDVTKALGDVVGDSDPEEEKVKEKGKRGAKGKAKAKVTGDAVWDAFFGRRQ</sequence>
<evidence type="ECO:0000313" key="2">
    <source>
        <dbReference type="EMBL" id="EIM79924.1"/>
    </source>
</evidence>
<evidence type="ECO:0000313" key="3">
    <source>
        <dbReference type="Proteomes" id="UP000053927"/>
    </source>
</evidence>
<name>R7RX54_STEHR</name>
<dbReference type="RefSeq" id="XP_007310915.1">
    <property type="nucleotide sequence ID" value="XM_007310853.1"/>
</dbReference>
<keyword evidence="3" id="KW-1185">Reference proteome</keyword>
<accession>R7RX54</accession>
<protein>
    <submittedName>
        <fullName evidence="2">Uncharacterized protein</fullName>
    </submittedName>
</protein>
<gene>
    <name evidence="2" type="ORF">STEHIDRAFT_126238</name>
</gene>
<dbReference type="KEGG" id="shs:STEHIDRAFT_126238"/>
<dbReference type="AlphaFoldDB" id="R7RX54"/>
<evidence type="ECO:0000256" key="1">
    <source>
        <dbReference type="SAM" id="MobiDB-lite"/>
    </source>
</evidence>
<feature type="region of interest" description="Disordered" evidence="1">
    <location>
        <begin position="67"/>
        <end position="88"/>
    </location>
</feature>
<feature type="compositionally biased region" description="Basic residues" evidence="1">
    <location>
        <begin position="78"/>
        <end position="88"/>
    </location>
</feature>